<dbReference type="PaxDb" id="273075-Ta1215"/>
<keyword evidence="2" id="KW-1185">Reference proteome</keyword>
<dbReference type="EnsemblBacteria" id="CAC12340">
    <property type="protein sequence ID" value="CAC12340"/>
    <property type="gene ID" value="CAC12340"/>
</dbReference>
<dbReference type="RefSeq" id="WP_010901622.1">
    <property type="nucleotide sequence ID" value="NC_002578.1"/>
</dbReference>
<dbReference type="STRING" id="273075.gene:9572439"/>
<dbReference type="Proteomes" id="UP000001024">
    <property type="component" value="Chromosome"/>
</dbReference>
<sequence length="208" mass="24056">MIRFGKIVFTNADIGTDFKIYRSFSHLLLPTGRSTNYFIMQCSGGQVHFFLGSDDLTGFNFISKFFVRLYPSYIVEEEPDMQEYSFRRYITRIGDRRSGEFYFPDLIDDIVSFHSTFPDIPLLYACGIISGRTHTGKRYSVYIDIGIGPSGLRSDSIFGVFEETLNSLKTRHGVRLRRVRLNSLMMDDNMRFPFNLINFVRVPADVNV</sequence>
<protein>
    <submittedName>
        <fullName evidence="1">Uncharacterized protein</fullName>
    </submittedName>
</protein>
<evidence type="ECO:0000313" key="2">
    <source>
        <dbReference type="Proteomes" id="UP000001024"/>
    </source>
</evidence>
<dbReference type="EMBL" id="AL445066">
    <property type="protein sequence ID" value="CAC12340.1"/>
    <property type="molecule type" value="Genomic_DNA"/>
</dbReference>
<accession>Q9HIW1</accession>
<dbReference type="KEGG" id="tac:Ta1215"/>
<dbReference type="HOGENOM" id="CLU_1329538_0_0_2"/>
<proteinExistence type="predicted"/>
<gene>
    <name evidence="1" type="ordered locus">Ta1215</name>
</gene>
<dbReference type="OrthoDB" id="57208at2157"/>
<dbReference type="AlphaFoldDB" id="Q9HIW1"/>
<dbReference type="InParanoid" id="Q9HIW1"/>
<dbReference type="eggNOG" id="arCOG07404">
    <property type="taxonomic scope" value="Archaea"/>
</dbReference>
<name>Q9HIW1_THEAC</name>
<reference evidence="1 2" key="1">
    <citation type="journal article" date="2000" name="Nature">
        <title>The genome sequence of the thermoacidophilic scavenger Thermoplasma acidophilum.</title>
        <authorList>
            <person name="Ruepp A."/>
            <person name="Graml W."/>
            <person name="Santos-Martinez M.L."/>
            <person name="Koretke K.K."/>
            <person name="Volker C."/>
            <person name="Mewes H.W."/>
            <person name="Frishman D."/>
            <person name="Stocker S."/>
            <person name="Lupas A.N."/>
            <person name="Baumeister W."/>
        </authorList>
    </citation>
    <scope>NUCLEOTIDE SEQUENCE [LARGE SCALE GENOMIC DNA]</scope>
    <source>
        <strain evidence="2">ATCC 25905 / DSM 1728 / JCM 9062 / NBRC 15155 / AMRC-C165</strain>
    </source>
</reference>
<organism evidence="1 2">
    <name type="scientific">Thermoplasma acidophilum (strain ATCC 25905 / DSM 1728 / JCM 9062 / NBRC 15155 / AMRC-C165)</name>
    <dbReference type="NCBI Taxonomy" id="273075"/>
    <lineage>
        <taxon>Archaea</taxon>
        <taxon>Methanobacteriati</taxon>
        <taxon>Thermoplasmatota</taxon>
        <taxon>Thermoplasmata</taxon>
        <taxon>Thermoplasmatales</taxon>
        <taxon>Thermoplasmataceae</taxon>
        <taxon>Thermoplasma</taxon>
    </lineage>
</organism>
<evidence type="ECO:0000313" key="1">
    <source>
        <dbReference type="EMBL" id="CAC12340.1"/>
    </source>
</evidence>